<dbReference type="RefSeq" id="XP_028470931.1">
    <property type="nucleotide sequence ID" value="XM_028609224.1"/>
</dbReference>
<dbReference type="PANTHER" id="PTHR21324:SF2">
    <property type="entry name" value="EG:22E5.9 PROTEIN"/>
    <property type="match status" value="1"/>
</dbReference>
<proteinExistence type="predicted"/>
<feature type="region of interest" description="Disordered" evidence="5">
    <location>
        <begin position="280"/>
        <end position="304"/>
    </location>
</feature>
<feature type="transmembrane region" description="Helical" evidence="6">
    <location>
        <begin position="21"/>
        <end position="44"/>
    </location>
</feature>
<comment type="subcellular location">
    <subcellularLocation>
        <location evidence="1">Endomembrane system</location>
        <topology evidence="1">Multi-pass membrane protein</topology>
    </subcellularLocation>
</comment>
<evidence type="ECO:0000256" key="2">
    <source>
        <dbReference type="ARBA" id="ARBA00022692"/>
    </source>
</evidence>
<sequence length="304" mass="34112">MFHRDTGPRESLADMWPLSYWVWPIISGIVWLITLLTLLLYWIVEENSRFYPSMSSGQTIAYISDVGAYRLKPLFIAGCAISAIFLNLSIFADRWLRSKGRLVPNASIGGKILTILSIIFSIVGGVGWILLAVFDTYNYTDLHRLFLALFIAGYLLSAIFICWQYQRLGSKNRGHRALYISFWVKLAFIVVELGLAIGFGMTMRSGVPNHAAILEWVIAVIFSFYIFSFAADLWPAVRTKRHEMRFRKSDVANPAIPGSGSDSRPDSDFSMNGFDMTEQGLGVRPGAPHSTLPLTERNTAPNNV</sequence>
<dbReference type="GeneID" id="39577702"/>
<evidence type="ECO:0000256" key="6">
    <source>
        <dbReference type="SAM" id="Phobius"/>
    </source>
</evidence>
<keyword evidence="2 6" id="KW-0812">Transmembrane</keyword>
<dbReference type="PANTHER" id="PTHR21324">
    <property type="entry name" value="FASTING-INDUCIBLE INTEGRAL MEMBRANE PROTEIN TM6P1-RELATED"/>
    <property type="match status" value="1"/>
</dbReference>
<organism evidence="8 9">
    <name type="scientific">Sodiomyces alkalinus (strain CBS 110278 / VKM F-3762 / F11)</name>
    <name type="common">Alkaliphilic filamentous fungus</name>
    <dbReference type="NCBI Taxonomy" id="1314773"/>
    <lineage>
        <taxon>Eukaryota</taxon>
        <taxon>Fungi</taxon>
        <taxon>Dikarya</taxon>
        <taxon>Ascomycota</taxon>
        <taxon>Pezizomycotina</taxon>
        <taxon>Sordariomycetes</taxon>
        <taxon>Hypocreomycetidae</taxon>
        <taxon>Glomerellales</taxon>
        <taxon>Plectosphaerellaceae</taxon>
        <taxon>Sodiomyces</taxon>
    </lineage>
</organism>
<dbReference type="Pfam" id="PF10277">
    <property type="entry name" value="Frag1"/>
    <property type="match status" value="1"/>
</dbReference>
<evidence type="ECO:0000256" key="3">
    <source>
        <dbReference type="ARBA" id="ARBA00022989"/>
    </source>
</evidence>
<dbReference type="STRING" id="1314773.A0A3N2Q927"/>
<dbReference type="InterPro" id="IPR050911">
    <property type="entry name" value="DRAM/TMEM150_Autophagy_Mod"/>
</dbReference>
<feature type="transmembrane region" description="Helical" evidence="6">
    <location>
        <begin position="146"/>
        <end position="165"/>
    </location>
</feature>
<dbReference type="GO" id="GO:0005886">
    <property type="term" value="C:plasma membrane"/>
    <property type="evidence" value="ECO:0007669"/>
    <property type="project" value="TreeGrafter"/>
</dbReference>
<keyword evidence="3 6" id="KW-1133">Transmembrane helix</keyword>
<dbReference type="AlphaFoldDB" id="A0A3N2Q927"/>
<protein>
    <recommendedName>
        <fullName evidence="7">CWH43-like N-terminal domain-containing protein</fullName>
    </recommendedName>
</protein>
<feature type="transmembrane region" description="Helical" evidence="6">
    <location>
        <begin position="177"/>
        <end position="201"/>
    </location>
</feature>
<evidence type="ECO:0000256" key="1">
    <source>
        <dbReference type="ARBA" id="ARBA00004127"/>
    </source>
</evidence>
<dbReference type="GO" id="GO:0012505">
    <property type="term" value="C:endomembrane system"/>
    <property type="evidence" value="ECO:0007669"/>
    <property type="project" value="UniProtKB-SubCell"/>
</dbReference>
<feature type="transmembrane region" description="Helical" evidence="6">
    <location>
        <begin position="74"/>
        <end position="92"/>
    </location>
</feature>
<feature type="domain" description="CWH43-like N-terminal" evidence="7">
    <location>
        <begin position="20"/>
        <end position="235"/>
    </location>
</feature>
<dbReference type="OrthoDB" id="10032492at2759"/>
<dbReference type="Proteomes" id="UP000272025">
    <property type="component" value="Unassembled WGS sequence"/>
</dbReference>
<evidence type="ECO:0000256" key="5">
    <source>
        <dbReference type="SAM" id="MobiDB-lite"/>
    </source>
</evidence>
<evidence type="ECO:0000256" key="4">
    <source>
        <dbReference type="ARBA" id="ARBA00023136"/>
    </source>
</evidence>
<evidence type="ECO:0000259" key="7">
    <source>
        <dbReference type="Pfam" id="PF10277"/>
    </source>
</evidence>
<name>A0A3N2Q927_SODAK</name>
<keyword evidence="9" id="KW-1185">Reference proteome</keyword>
<evidence type="ECO:0000313" key="8">
    <source>
        <dbReference type="EMBL" id="ROT43125.1"/>
    </source>
</evidence>
<feature type="transmembrane region" description="Helical" evidence="6">
    <location>
        <begin position="213"/>
        <end position="237"/>
    </location>
</feature>
<reference evidence="8 9" key="1">
    <citation type="journal article" date="2018" name="Mol. Ecol.">
        <title>The obligate alkalophilic soda-lake fungus Sodiomyces alkalinus has shifted to a protein diet.</title>
        <authorList>
            <person name="Grum-Grzhimaylo A.A."/>
            <person name="Falkoski D.L."/>
            <person name="van den Heuvel J."/>
            <person name="Valero-Jimenez C.A."/>
            <person name="Min B."/>
            <person name="Choi I.G."/>
            <person name="Lipzen A."/>
            <person name="Daum C.G."/>
            <person name="Aanen D.K."/>
            <person name="Tsang A."/>
            <person name="Henrissat B."/>
            <person name="Bilanenko E.N."/>
            <person name="de Vries R.P."/>
            <person name="van Kan J.A.L."/>
            <person name="Grigoriev I.V."/>
            <person name="Debets A.J.M."/>
        </authorList>
    </citation>
    <scope>NUCLEOTIDE SEQUENCE [LARGE SCALE GENOMIC DNA]</scope>
    <source>
        <strain evidence="8 9">F11</strain>
    </source>
</reference>
<feature type="compositionally biased region" description="Polar residues" evidence="5">
    <location>
        <begin position="292"/>
        <end position="304"/>
    </location>
</feature>
<evidence type="ECO:0000313" key="9">
    <source>
        <dbReference type="Proteomes" id="UP000272025"/>
    </source>
</evidence>
<keyword evidence="4 6" id="KW-0472">Membrane</keyword>
<feature type="transmembrane region" description="Helical" evidence="6">
    <location>
        <begin position="112"/>
        <end position="134"/>
    </location>
</feature>
<accession>A0A3N2Q927</accession>
<dbReference type="EMBL" id="ML119051">
    <property type="protein sequence ID" value="ROT43125.1"/>
    <property type="molecule type" value="Genomic_DNA"/>
</dbReference>
<dbReference type="InterPro" id="IPR019402">
    <property type="entry name" value="CWH43_N"/>
</dbReference>
<gene>
    <name evidence="8" type="ORF">SODALDRAFT_31312</name>
</gene>